<dbReference type="NCBIfam" id="NF006168">
    <property type="entry name" value="PRK08309.1"/>
    <property type="match status" value="1"/>
</dbReference>
<dbReference type="Proteomes" id="UP000637359">
    <property type="component" value="Unassembled WGS sequence"/>
</dbReference>
<keyword evidence="2" id="KW-1185">Reference proteome</keyword>
<comment type="caution">
    <text evidence="1">The sequence shown here is derived from an EMBL/GenBank/DDBJ whole genome shotgun (WGS) entry which is preliminary data.</text>
</comment>
<name>A0A923RFP0_9BACI</name>
<sequence>MTKNSFAIVIGGTGMLERVCHFLAEEGYDVYVVHRNKNKFQAMQGRCLFPHKLYSISVDYHDEAALQKKIQEAIQLKGGYPDLIVSWIHNSAPHALPTILKVVKERKKPWKLIHVQGSSSFFVKENTTVPDNCEYRRVYLGFVLENRNSRWLTHEEIASGVIKVIKHDYRETVIGTLKPWSKRPS</sequence>
<dbReference type="Gene3D" id="3.40.50.720">
    <property type="entry name" value="NAD(P)-binding Rossmann-like Domain"/>
    <property type="match status" value="1"/>
</dbReference>
<proteinExistence type="predicted"/>
<gene>
    <name evidence="1" type="ORF">H8S33_01835</name>
</gene>
<organism evidence="1 2">
    <name type="scientific">Ornithinibacillus hominis</name>
    <dbReference type="NCBI Taxonomy" id="2763055"/>
    <lineage>
        <taxon>Bacteria</taxon>
        <taxon>Bacillati</taxon>
        <taxon>Bacillota</taxon>
        <taxon>Bacilli</taxon>
        <taxon>Bacillales</taxon>
        <taxon>Bacillaceae</taxon>
        <taxon>Ornithinibacillus</taxon>
    </lineage>
</organism>
<evidence type="ECO:0000313" key="2">
    <source>
        <dbReference type="Proteomes" id="UP000637359"/>
    </source>
</evidence>
<dbReference type="SUPFAM" id="SSF51735">
    <property type="entry name" value="NAD(P)-binding Rossmann-fold domains"/>
    <property type="match status" value="1"/>
</dbReference>
<reference evidence="1" key="1">
    <citation type="submission" date="2020-08" db="EMBL/GenBank/DDBJ databases">
        <title>Genome public.</title>
        <authorList>
            <person name="Liu C."/>
            <person name="Sun Q."/>
        </authorList>
    </citation>
    <scope>NUCLEOTIDE SEQUENCE</scope>
    <source>
        <strain evidence="1">BX22</strain>
    </source>
</reference>
<evidence type="ECO:0000313" key="1">
    <source>
        <dbReference type="EMBL" id="MBC5635556.1"/>
    </source>
</evidence>
<dbReference type="EMBL" id="JACOOL010000001">
    <property type="protein sequence ID" value="MBC5635556.1"/>
    <property type="molecule type" value="Genomic_DNA"/>
</dbReference>
<protein>
    <submittedName>
        <fullName evidence="1">Short-chain dehydrogenase</fullName>
    </submittedName>
</protein>
<dbReference type="AlphaFoldDB" id="A0A923RFP0"/>
<accession>A0A923RFP0</accession>
<dbReference type="InterPro" id="IPR036291">
    <property type="entry name" value="NAD(P)-bd_dom_sf"/>
</dbReference>
<dbReference type="RefSeq" id="WP_186868257.1">
    <property type="nucleotide sequence ID" value="NZ_JACOOL010000001.1"/>
</dbReference>